<gene>
    <name evidence="2" type="ORF">NLI96_g11033</name>
</gene>
<evidence type="ECO:0000256" key="1">
    <source>
        <dbReference type="SAM" id="MobiDB-lite"/>
    </source>
</evidence>
<feature type="compositionally biased region" description="Acidic residues" evidence="1">
    <location>
        <begin position="34"/>
        <end position="44"/>
    </location>
</feature>
<feature type="compositionally biased region" description="Basic and acidic residues" evidence="1">
    <location>
        <begin position="194"/>
        <end position="206"/>
    </location>
</feature>
<evidence type="ECO:0000313" key="3">
    <source>
        <dbReference type="Proteomes" id="UP001212997"/>
    </source>
</evidence>
<feature type="region of interest" description="Disordered" evidence="1">
    <location>
        <begin position="193"/>
        <end position="242"/>
    </location>
</feature>
<accession>A0AAD5Y9I5</accession>
<dbReference type="Proteomes" id="UP001212997">
    <property type="component" value="Unassembled WGS sequence"/>
</dbReference>
<proteinExistence type="predicted"/>
<keyword evidence="3" id="KW-1185">Reference proteome</keyword>
<feature type="compositionally biased region" description="Polar residues" evidence="1">
    <location>
        <begin position="45"/>
        <end position="72"/>
    </location>
</feature>
<feature type="compositionally biased region" description="Acidic residues" evidence="1">
    <location>
        <begin position="133"/>
        <end position="142"/>
    </location>
</feature>
<name>A0AAD5Y9I5_9APHY</name>
<sequence>MDVQVIEIPDDPHYEMGRPRKRMRRMPPPRPEEVIDVFDSDEEQPPQTQLSSASNSFQMEATQPRTLPSPRSQPLFLPEPEPDVEELLQQQAGPSGLPASPRLEQQQSSSRREVLPLRREASVYLPAPADPETVPDSDDESDQFGGYVAQVLEIVPDVDPPYVLGLLIQYYPDYRDKVVEPVLHRLFEDPSYPKLERGKGKRKRDDGDENGEVGSHDGPVGGSGKGKEKDIDYSKKDRPKTGGVHYMDLAVEQLSNDFPLIPKNHIRHAFAEENSLFVPTYLRLVEDQKT</sequence>
<protein>
    <submittedName>
        <fullName evidence="2">Uncharacterized protein</fullName>
    </submittedName>
</protein>
<dbReference type="EMBL" id="JANAWD010000687">
    <property type="protein sequence ID" value="KAJ3476623.1"/>
    <property type="molecule type" value="Genomic_DNA"/>
</dbReference>
<evidence type="ECO:0000313" key="2">
    <source>
        <dbReference type="EMBL" id="KAJ3476623.1"/>
    </source>
</evidence>
<reference evidence="2" key="1">
    <citation type="submission" date="2022-07" db="EMBL/GenBank/DDBJ databases">
        <title>Genome Sequence of Physisporinus lineatus.</title>
        <authorList>
            <person name="Buettner E."/>
        </authorList>
    </citation>
    <scope>NUCLEOTIDE SEQUENCE</scope>
    <source>
        <strain evidence="2">VT162</strain>
    </source>
</reference>
<comment type="caution">
    <text evidence="2">The sequence shown here is derived from an EMBL/GenBank/DDBJ whole genome shotgun (WGS) entry which is preliminary data.</text>
</comment>
<dbReference type="AlphaFoldDB" id="A0AAD5Y9I5"/>
<feature type="compositionally biased region" description="Basic and acidic residues" evidence="1">
    <location>
        <begin position="225"/>
        <end position="240"/>
    </location>
</feature>
<organism evidence="2 3">
    <name type="scientific">Meripilus lineatus</name>
    <dbReference type="NCBI Taxonomy" id="2056292"/>
    <lineage>
        <taxon>Eukaryota</taxon>
        <taxon>Fungi</taxon>
        <taxon>Dikarya</taxon>
        <taxon>Basidiomycota</taxon>
        <taxon>Agaricomycotina</taxon>
        <taxon>Agaricomycetes</taxon>
        <taxon>Polyporales</taxon>
        <taxon>Meripilaceae</taxon>
        <taxon>Meripilus</taxon>
    </lineage>
</organism>
<feature type="compositionally biased region" description="Basic and acidic residues" evidence="1">
    <location>
        <begin position="110"/>
        <end position="121"/>
    </location>
</feature>
<feature type="region of interest" description="Disordered" evidence="1">
    <location>
        <begin position="1"/>
        <end position="144"/>
    </location>
</feature>